<keyword evidence="7 13" id="KW-0547">Nucleotide-binding</keyword>
<evidence type="ECO:0000256" key="6">
    <source>
        <dbReference type="ARBA" id="ARBA00022692"/>
    </source>
</evidence>
<dbReference type="PANTHER" id="PTHR24421:SF37">
    <property type="entry name" value="SENSOR HISTIDINE KINASE NARS"/>
    <property type="match status" value="1"/>
</dbReference>
<evidence type="ECO:0000256" key="9">
    <source>
        <dbReference type="ARBA" id="ARBA00022840"/>
    </source>
</evidence>
<dbReference type="InterPro" id="IPR005467">
    <property type="entry name" value="His_kinase_dom"/>
</dbReference>
<keyword evidence="10 14" id="KW-1133">Transmembrane helix</keyword>
<evidence type="ECO:0000313" key="18">
    <source>
        <dbReference type="Proteomes" id="UP000204391"/>
    </source>
</evidence>
<evidence type="ECO:0000256" key="13">
    <source>
        <dbReference type="PIRNR" id="PIRNR037431"/>
    </source>
</evidence>
<dbReference type="GO" id="GO:0005524">
    <property type="term" value="F:ATP binding"/>
    <property type="evidence" value="ECO:0007669"/>
    <property type="project" value="UniProtKB-UniRule"/>
</dbReference>
<dbReference type="InterPro" id="IPR003660">
    <property type="entry name" value="HAMP_dom"/>
</dbReference>
<organism evidence="17 18">
    <name type="scientific">Virgibacillus necropolis</name>
    <dbReference type="NCBI Taxonomy" id="163877"/>
    <lineage>
        <taxon>Bacteria</taxon>
        <taxon>Bacillati</taxon>
        <taxon>Bacillota</taxon>
        <taxon>Bacilli</taxon>
        <taxon>Bacillales</taxon>
        <taxon>Bacillaceae</taxon>
        <taxon>Virgibacillus</taxon>
    </lineage>
</organism>
<dbReference type="EC" id="2.7.13.3" evidence="13"/>
<keyword evidence="9 13" id="KW-0067">ATP-binding</keyword>
<feature type="domain" description="Histidine kinase" evidence="15">
    <location>
        <begin position="151"/>
        <end position="345"/>
    </location>
</feature>
<evidence type="ECO:0000313" key="17">
    <source>
        <dbReference type="EMBL" id="ASN06575.1"/>
    </source>
</evidence>
<keyword evidence="12 13" id="KW-0472">Membrane</keyword>
<dbReference type="AlphaFoldDB" id="A0A221MG12"/>
<dbReference type="InterPro" id="IPR011712">
    <property type="entry name" value="Sig_transdc_His_kin_sub3_dim/P"/>
</dbReference>
<dbReference type="Gene3D" id="6.10.340.10">
    <property type="match status" value="1"/>
</dbReference>
<dbReference type="GO" id="GO:0000155">
    <property type="term" value="F:phosphorelay sensor kinase activity"/>
    <property type="evidence" value="ECO:0007669"/>
    <property type="project" value="UniProtKB-UniRule"/>
</dbReference>
<evidence type="ECO:0000259" key="16">
    <source>
        <dbReference type="PROSITE" id="PS50885"/>
    </source>
</evidence>
<evidence type="ECO:0000256" key="7">
    <source>
        <dbReference type="ARBA" id="ARBA00022741"/>
    </source>
</evidence>
<evidence type="ECO:0000256" key="1">
    <source>
        <dbReference type="ARBA" id="ARBA00000085"/>
    </source>
</evidence>
<dbReference type="CDD" id="cd16917">
    <property type="entry name" value="HATPase_UhpB-NarQ-NarX-like"/>
    <property type="match status" value="1"/>
</dbReference>
<dbReference type="Pfam" id="PF02518">
    <property type="entry name" value="HATPase_c"/>
    <property type="match status" value="1"/>
</dbReference>
<dbReference type="RefSeq" id="WP_089533571.1">
    <property type="nucleotide sequence ID" value="NZ_CP022437.1"/>
</dbReference>
<evidence type="ECO:0000256" key="5">
    <source>
        <dbReference type="ARBA" id="ARBA00022679"/>
    </source>
</evidence>
<dbReference type="Proteomes" id="UP000204391">
    <property type="component" value="Chromosome"/>
</dbReference>
<accession>A0A221MG12</accession>
<dbReference type="Gene3D" id="1.20.5.1930">
    <property type="match status" value="1"/>
</dbReference>
<keyword evidence="5 13" id="KW-0808">Transferase</keyword>
<dbReference type="OrthoDB" id="9795828at2"/>
<feature type="domain" description="HAMP" evidence="16">
    <location>
        <begin position="72"/>
        <end position="124"/>
    </location>
</feature>
<dbReference type="SMART" id="SM00387">
    <property type="entry name" value="HATPase_c"/>
    <property type="match status" value="1"/>
</dbReference>
<dbReference type="PIRSF" id="PIRSF037431">
    <property type="entry name" value="STHK_LiaS"/>
    <property type="match status" value="1"/>
</dbReference>
<dbReference type="PROSITE" id="PS50109">
    <property type="entry name" value="HIS_KIN"/>
    <property type="match status" value="1"/>
</dbReference>
<dbReference type="InterPro" id="IPR050482">
    <property type="entry name" value="Sensor_HK_TwoCompSys"/>
</dbReference>
<proteinExistence type="predicted"/>
<dbReference type="InterPro" id="IPR036890">
    <property type="entry name" value="HATPase_C_sf"/>
</dbReference>
<evidence type="ECO:0000256" key="4">
    <source>
        <dbReference type="ARBA" id="ARBA00022553"/>
    </source>
</evidence>
<evidence type="ECO:0000256" key="8">
    <source>
        <dbReference type="ARBA" id="ARBA00022777"/>
    </source>
</evidence>
<dbReference type="KEGG" id="vne:CFK40_16900"/>
<sequence>MFKRLNSIRFSHIRSHFYALFLTTVILLSFLLSIYVLFTPQWLTVESIFLFITTYVVVALVLALYVGFKSSGDMKERLDYFSVLITQFANGNYQSRLYFNEDDEIARIGNELNELGKKMQDQVKSLQRMADAKADLAKSAHKAAVIEERQRLARDLHDSVSQQLFGVTMMAEASLKQIDKNPVIAKEQLENVAASALQAQTEMRALLLHLRPVHLSGDPLPTGLKKLIEELKQKSTLNFKVEIDEAIKLPETTEEHVFRIIQESLSNILRHAEANEVKVKLSMRSNELFIHIADNGQGFHVDEDSNRKTSYGLKTMKERSEELGGTFTIRSVQGEGTYIDIRIPC</sequence>
<keyword evidence="3 13" id="KW-1003">Cell membrane</keyword>
<feature type="transmembrane region" description="Helical" evidence="14">
    <location>
        <begin position="16"/>
        <end position="36"/>
    </location>
</feature>
<keyword evidence="4" id="KW-0597">Phosphoprotein</keyword>
<dbReference type="PANTHER" id="PTHR24421">
    <property type="entry name" value="NITRATE/NITRITE SENSOR PROTEIN NARX-RELATED"/>
    <property type="match status" value="1"/>
</dbReference>
<gene>
    <name evidence="17" type="ORF">CFK40_16900</name>
</gene>
<dbReference type="EMBL" id="CP022437">
    <property type="protein sequence ID" value="ASN06575.1"/>
    <property type="molecule type" value="Genomic_DNA"/>
</dbReference>
<feature type="transmembrane region" description="Helical" evidence="14">
    <location>
        <begin position="48"/>
        <end position="68"/>
    </location>
</feature>
<dbReference type="InterPro" id="IPR017202">
    <property type="entry name" value="LiaS/VraS"/>
</dbReference>
<keyword evidence="11 13" id="KW-0902">Two-component regulatory system</keyword>
<evidence type="ECO:0000256" key="11">
    <source>
        <dbReference type="ARBA" id="ARBA00023012"/>
    </source>
</evidence>
<comment type="catalytic activity">
    <reaction evidence="1 13">
        <text>ATP + protein L-histidine = ADP + protein N-phospho-L-histidine.</text>
        <dbReference type="EC" id="2.7.13.3"/>
    </reaction>
</comment>
<evidence type="ECO:0000256" key="12">
    <source>
        <dbReference type="ARBA" id="ARBA00023136"/>
    </source>
</evidence>
<evidence type="ECO:0000256" key="3">
    <source>
        <dbReference type="ARBA" id="ARBA00022475"/>
    </source>
</evidence>
<evidence type="ECO:0000259" key="15">
    <source>
        <dbReference type="PROSITE" id="PS50109"/>
    </source>
</evidence>
<dbReference type="InterPro" id="IPR003594">
    <property type="entry name" value="HATPase_dom"/>
</dbReference>
<dbReference type="Gene3D" id="3.30.565.10">
    <property type="entry name" value="Histidine kinase-like ATPase, C-terminal domain"/>
    <property type="match status" value="1"/>
</dbReference>
<dbReference type="GO" id="GO:0046983">
    <property type="term" value="F:protein dimerization activity"/>
    <property type="evidence" value="ECO:0007669"/>
    <property type="project" value="InterPro"/>
</dbReference>
<dbReference type="PROSITE" id="PS50885">
    <property type="entry name" value="HAMP"/>
    <property type="match status" value="1"/>
</dbReference>
<protein>
    <recommendedName>
        <fullName evidence="13">Sensor histidine kinase</fullName>
        <ecNumber evidence="13">2.7.13.3</ecNumber>
    </recommendedName>
</protein>
<name>A0A221MG12_9BACI</name>
<keyword evidence="8 13" id="KW-0418">Kinase</keyword>
<evidence type="ECO:0000256" key="2">
    <source>
        <dbReference type="ARBA" id="ARBA00004651"/>
    </source>
</evidence>
<reference evidence="17 18" key="1">
    <citation type="journal article" date="2003" name="Int. J. Syst. Evol. Microbiol.">
        <title>Virgibacillus carmonensis sp. nov., Virgibacillus necropolis sp. nov. and Virgibacillus picturae sp. nov., three novel species isolated from deteriorated mural paintings, transfer of the species of the genus salibacillus to Virgibacillus, as Virgibacillus marismortui comb. nov. and Virgibacillus salexigens comb. nov., and emended description of the genus Virgibacillus.</title>
        <authorList>
            <person name="Heyrman J."/>
            <person name="Logan N.A."/>
            <person name="Busse H.J."/>
            <person name="Balcaen A."/>
            <person name="Lebbe L."/>
            <person name="Rodriguez-Diaz M."/>
            <person name="Swings J."/>
            <person name="De Vos P."/>
        </authorList>
    </citation>
    <scope>NUCLEOTIDE SEQUENCE [LARGE SCALE GENOMIC DNA]</scope>
    <source>
        <strain evidence="17 18">LMG 19488</strain>
    </source>
</reference>
<dbReference type="Pfam" id="PF07730">
    <property type="entry name" value="HisKA_3"/>
    <property type="match status" value="1"/>
</dbReference>
<evidence type="ECO:0000256" key="10">
    <source>
        <dbReference type="ARBA" id="ARBA00022989"/>
    </source>
</evidence>
<evidence type="ECO:0000256" key="14">
    <source>
        <dbReference type="SAM" id="Phobius"/>
    </source>
</evidence>
<comment type="subcellular location">
    <subcellularLocation>
        <location evidence="2 13">Cell membrane</location>
        <topology evidence="2 13">Multi-pass membrane protein</topology>
    </subcellularLocation>
</comment>
<keyword evidence="6 14" id="KW-0812">Transmembrane</keyword>
<dbReference type="GO" id="GO:0005886">
    <property type="term" value="C:plasma membrane"/>
    <property type="evidence" value="ECO:0007669"/>
    <property type="project" value="UniProtKB-SubCell"/>
</dbReference>
<dbReference type="SUPFAM" id="SSF55874">
    <property type="entry name" value="ATPase domain of HSP90 chaperone/DNA topoisomerase II/histidine kinase"/>
    <property type="match status" value="1"/>
</dbReference>
<keyword evidence="18" id="KW-1185">Reference proteome</keyword>